<dbReference type="AlphaFoldDB" id="A0A0H3N1B6"/>
<gene>
    <name evidence="10" type="ordered locus">CD196_1216</name>
</gene>
<dbReference type="Gene3D" id="3.30.565.10">
    <property type="entry name" value="Histidine kinase-like ATPase, C-terminal domain"/>
    <property type="match status" value="1"/>
</dbReference>
<dbReference type="InterPro" id="IPR004358">
    <property type="entry name" value="Sig_transdc_His_kin-like_C"/>
</dbReference>
<dbReference type="SMART" id="SM00387">
    <property type="entry name" value="HATPase_c"/>
    <property type="match status" value="1"/>
</dbReference>
<dbReference type="GO" id="GO:0000155">
    <property type="term" value="F:phosphorelay sensor kinase activity"/>
    <property type="evidence" value="ECO:0007669"/>
    <property type="project" value="InterPro"/>
</dbReference>
<dbReference type="PANTHER" id="PTHR45453:SF1">
    <property type="entry name" value="PHOSPHATE REGULON SENSOR PROTEIN PHOR"/>
    <property type="match status" value="1"/>
</dbReference>
<keyword evidence="4" id="KW-0597">Phosphoprotein</keyword>
<dbReference type="InterPro" id="IPR036890">
    <property type="entry name" value="HATPase_C_sf"/>
</dbReference>
<keyword evidence="8" id="KW-0472">Membrane</keyword>
<comment type="catalytic activity">
    <reaction evidence="1">
        <text>ATP + protein L-histidine = ADP + protein N-phospho-L-histidine.</text>
        <dbReference type="EC" id="2.7.13.3"/>
    </reaction>
</comment>
<dbReference type="HOGENOM" id="CLU_000445_89_34_9"/>
<name>A0A0H3N1B6_CLODC</name>
<keyword evidence="6 10" id="KW-0418">Kinase</keyword>
<evidence type="ECO:0000256" key="6">
    <source>
        <dbReference type="ARBA" id="ARBA00022777"/>
    </source>
</evidence>
<dbReference type="PROSITE" id="PS50109">
    <property type="entry name" value="HIS_KIN"/>
    <property type="match status" value="1"/>
</dbReference>
<evidence type="ECO:0000256" key="1">
    <source>
        <dbReference type="ARBA" id="ARBA00000085"/>
    </source>
</evidence>
<protein>
    <recommendedName>
        <fullName evidence="3">histidine kinase</fullName>
        <ecNumber evidence="3">2.7.13.3</ecNumber>
    </recommendedName>
</protein>
<evidence type="ECO:0000256" key="7">
    <source>
        <dbReference type="ARBA" id="ARBA00023012"/>
    </source>
</evidence>
<reference evidence="10 11" key="1">
    <citation type="journal article" date="2009" name="Genome Biol.">
        <title>Comparative genome and phenotypic analysis of Clostridium difficile 027 strains provides insight into the evolution of a hypervirulent bacterium.</title>
        <authorList>
            <person name="Stabler R.A."/>
            <person name="He M."/>
            <person name="Dawson L."/>
            <person name="Martin M."/>
            <person name="Valiente E."/>
            <person name="Corton C."/>
            <person name="Lawley T.D."/>
            <person name="Sebaihia M."/>
            <person name="Quail M.A."/>
            <person name="Rose G."/>
            <person name="Gerding D.N."/>
            <person name="Gibert M."/>
            <person name="Popoff M.R."/>
            <person name="Parkhill J."/>
            <person name="Dougan G."/>
            <person name="Wren B.W."/>
        </authorList>
    </citation>
    <scope>NUCLEOTIDE SEQUENCE [LARGE SCALE GENOMIC DNA]</scope>
    <source>
        <strain evidence="10 11">CD196</strain>
    </source>
</reference>
<dbReference type="Pfam" id="PF02518">
    <property type="entry name" value="HATPase_c"/>
    <property type="match status" value="1"/>
</dbReference>
<evidence type="ECO:0000256" key="5">
    <source>
        <dbReference type="ARBA" id="ARBA00022679"/>
    </source>
</evidence>
<feature type="transmembrane region" description="Helical" evidence="8">
    <location>
        <begin position="21"/>
        <end position="48"/>
    </location>
</feature>
<dbReference type="Pfam" id="PF00512">
    <property type="entry name" value="HisKA"/>
    <property type="match status" value="1"/>
</dbReference>
<evidence type="ECO:0000313" key="10">
    <source>
        <dbReference type="EMBL" id="CBA62309.1"/>
    </source>
</evidence>
<dbReference type="KEGG" id="cdc:CD196_1216"/>
<keyword evidence="8" id="KW-1133">Transmembrane helix</keyword>
<dbReference type="GO" id="GO:0016036">
    <property type="term" value="P:cellular response to phosphate starvation"/>
    <property type="evidence" value="ECO:0007669"/>
    <property type="project" value="TreeGrafter"/>
</dbReference>
<dbReference type="PRINTS" id="PR00344">
    <property type="entry name" value="BCTRLSENSOR"/>
</dbReference>
<accession>A0A0H3N1B6</accession>
<evidence type="ECO:0000256" key="3">
    <source>
        <dbReference type="ARBA" id="ARBA00012438"/>
    </source>
</evidence>
<dbReference type="CDD" id="cd00082">
    <property type="entry name" value="HisKA"/>
    <property type="match status" value="1"/>
</dbReference>
<dbReference type="Gene3D" id="1.10.287.130">
    <property type="match status" value="1"/>
</dbReference>
<dbReference type="SMART" id="SM00388">
    <property type="entry name" value="HisKA"/>
    <property type="match status" value="1"/>
</dbReference>
<evidence type="ECO:0000313" key="11">
    <source>
        <dbReference type="Proteomes" id="UP000002068"/>
    </source>
</evidence>
<evidence type="ECO:0000256" key="8">
    <source>
        <dbReference type="SAM" id="Phobius"/>
    </source>
</evidence>
<dbReference type="InterPro" id="IPR003594">
    <property type="entry name" value="HATPase_dom"/>
</dbReference>
<organism evidence="10 11">
    <name type="scientific">Clostridioides difficile (strain CD196)</name>
    <name type="common">Peptoclostridium difficile</name>
    <dbReference type="NCBI Taxonomy" id="645462"/>
    <lineage>
        <taxon>Bacteria</taxon>
        <taxon>Bacillati</taxon>
        <taxon>Bacillota</taxon>
        <taxon>Clostridia</taxon>
        <taxon>Peptostreptococcales</taxon>
        <taxon>Peptostreptococcaceae</taxon>
        <taxon>Clostridioides</taxon>
    </lineage>
</organism>
<dbReference type="InterPro" id="IPR036097">
    <property type="entry name" value="HisK_dim/P_sf"/>
</dbReference>
<dbReference type="SUPFAM" id="SSF47384">
    <property type="entry name" value="Homodimeric domain of signal transducing histidine kinase"/>
    <property type="match status" value="1"/>
</dbReference>
<sequence>MAQMLRSKKSNNKKVEKLRTIFIKYLSLFFVMTISFALLLMLSFSVLLSSGVILPANYSEKQFDKYKEKIISSEKAIEDIIPNLYEYGVYTLDGNLISGTFNKKESKQVWNLMRDIEERHAYSESYIKFFKKDEVFIIKYKLVSEYSSPVLRAYLPKPEMLGMIIFSIIFFIEIVILSKVFGKKFNIEMELLKNTTEKIEQQDLDFVVESSKIYEINNILFSMDKMKLALKNSLEKQWMLEENRKEQISALAHDIKTPLTIIHGNTDLLIEINENPELLEYMEYISKGVTQIEKYINTLIDISKTENGYILNKEAINMSEFIKDVLLQIEALASTKNLDVEFYKQDNLPKNITIDRELLFRAIMNIISNAIDYSPSQSKLYISVSVSNKYLKFVVTDCGSGFSKADLSKATEQFYTGDLSRNSKSHYGMGLYIVNNIVQKHNGILYIENSVKTGGAMVTIEIPIV</sequence>
<keyword evidence="5" id="KW-0808">Transferase</keyword>
<dbReference type="InterPro" id="IPR050351">
    <property type="entry name" value="BphY/WalK/GraS-like"/>
</dbReference>
<dbReference type="InterPro" id="IPR005467">
    <property type="entry name" value="His_kinase_dom"/>
</dbReference>
<dbReference type="PANTHER" id="PTHR45453">
    <property type="entry name" value="PHOSPHATE REGULON SENSOR PROTEIN PHOR"/>
    <property type="match status" value="1"/>
</dbReference>
<dbReference type="GO" id="GO:0005886">
    <property type="term" value="C:plasma membrane"/>
    <property type="evidence" value="ECO:0007669"/>
    <property type="project" value="TreeGrafter"/>
</dbReference>
<evidence type="ECO:0000256" key="4">
    <source>
        <dbReference type="ARBA" id="ARBA00022553"/>
    </source>
</evidence>
<dbReference type="Proteomes" id="UP000002068">
    <property type="component" value="Chromosome"/>
</dbReference>
<evidence type="ECO:0000256" key="2">
    <source>
        <dbReference type="ARBA" id="ARBA00004370"/>
    </source>
</evidence>
<comment type="subcellular location">
    <subcellularLocation>
        <location evidence="2">Membrane</location>
    </subcellularLocation>
</comment>
<dbReference type="GO" id="GO:0004721">
    <property type="term" value="F:phosphoprotein phosphatase activity"/>
    <property type="evidence" value="ECO:0007669"/>
    <property type="project" value="TreeGrafter"/>
</dbReference>
<dbReference type="EC" id="2.7.13.3" evidence="3"/>
<feature type="transmembrane region" description="Helical" evidence="8">
    <location>
        <begin position="160"/>
        <end position="181"/>
    </location>
</feature>
<dbReference type="EMBL" id="FN538970">
    <property type="protein sequence ID" value="CBA62309.1"/>
    <property type="molecule type" value="Genomic_DNA"/>
</dbReference>
<dbReference type="SUPFAM" id="SSF55874">
    <property type="entry name" value="ATPase domain of HSP90 chaperone/DNA topoisomerase II/histidine kinase"/>
    <property type="match status" value="1"/>
</dbReference>
<evidence type="ECO:0000259" key="9">
    <source>
        <dbReference type="PROSITE" id="PS50109"/>
    </source>
</evidence>
<dbReference type="InterPro" id="IPR003661">
    <property type="entry name" value="HisK_dim/P_dom"/>
</dbReference>
<feature type="domain" description="Histidine kinase" evidence="9">
    <location>
        <begin position="250"/>
        <end position="465"/>
    </location>
</feature>
<proteinExistence type="predicted"/>
<keyword evidence="7" id="KW-0902">Two-component regulatory system</keyword>
<keyword evidence="8" id="KW-0812">Transmembrane</keyword>